<dbReference type="EMBL" id="DSTK01000023">
    <property type="protein sequence ID" value="HFK97302.1"/>
    <property type="molecule type" value="Genomic_DNA"/>
</dbReference>
<evidence type="ECO:0000313" key="1">
    <source>
        <dbReference type="EMBL" id="HFK97302.1"/>
    </source>
</evidence>
<reference evidence="1" key="1">
    <citation type="journal article" date="2020" name="mSystems">
        <title>Genome- and Community-Level Interaction Insights into Carbon Utilization and Element Cycling Functions of Hydrothermarchaeota in Hydrothermal Sediment.</title>
        <authorList>
            <person name="Zhou Z."/>
            <person name="Liu Y."/>
            <person name="Xu W."/>
            <person name="Pan J."/>
            <person name="Luo Z.H."/>
            <person name="Li M."/>
        </authorList>
    </citation>
    <scope>NUCLEOTIDE SEQUENCE [LARGE SCALE GENOMIC DNA]</scope>
    <source>
        <strain evidence="1">SpSt-456</strain>
    </source>
</reference>
<organism evidence="1">
    <name type="scientific">Desulfacinum infernum</name>
    <dbReference type="NCBI Taxonomy" id="35837"/>
    <lineage>
        <taxon>Bacteria</taxon>
        <taxon>Pseudomonadati</taxon>
        <taxon>Thermodesulfobacteriota</taxon>
        <taxon>Syntrophobacteria</taxon>
        <taxon>Syntrophobacterales</taxon>
        <taxon>Syntrophobacteraceae</taxon>
        <taxon>Desulfacinum</taxon>
    </lineage>
</organism>
<comment type="caution">
    <text evidence="1">The sequence shown here is derived from an EMBL/GenBank/DDBJ whole genome shotgun (WGS) entry which is preliminary data.</text>
</comment>
<proteinExistence type="predicted"/>
<name>A0A832A449_9BACT</name>
<sequence length="708" mass="81674">MDLFRNIPCRCLCIDDEIEEVQNLLNNDSDLKDCLKGFEFTYIRYDSKVGTAVNIRRIEKEVRAHEARYPEDLLVFLMDVNLAADPPYGSHGHSGSADGRRLGMNLVSELQTLWPHIPIFALTKYRDHSMVLHLGRRGVDAFVYKKSLALLPLYLATFHLERLGRLVLQPSLHSAGKGLSRESLGIVRKHLLHWQRRIPQSLWYGDRVPILVDHGMHHSRNLWELTASLYEAAPGALGAILKVGEDGDLLPAFLLALWLHDIGHKGDDKVQEPPAVRKAHGAISARLLCRRPDLYLPHLPRPADHHRLVEYLMAFCRYHISHSPLDEESFEKNRREGRLTDDFLVGAVPLLQDGDGGFLPPSLPMIIREDPVTHQRYLLLAPELRPAVCLFRFLDCLDHRSNRVGQTLYREMKLDAMRQEMAWVMPKAVQSGQRLERELLTTRPECRKESVKLHKVLQKVHQAMKDILATHQTLCRKRASLPRGIWNHPALTLGLCFIMERQKKDLEKLLQDLLSIEASPQDPLIPRLPSYADWRTLVDYFILLSIQEVYYHLHAAFREVRFEKRDHEPTTLNVVHVLDSVEPDEAAAGLLFAAHTAYFCSLVMEYADKEWRVCEKYLRANIQGIHMQFVLERSEGSKRLEFPLNGEVNEEQIRQKVLQEMLKECPADKPMELSFEMPTPKGSKEEKFAIQRESIREDLERIARFFIA</sequence>
<evidence type="ECO:0008006" key="2">
    <source>
        <dbReference type="Google" id="ProtNLM"/>
    </source>
</evidence>
<gene>
    <name evidence="1" type="ORF">ENS06_08255</name>
</gene>
<dbReference type="AlphaFoldDB" id="A0A832A449"/>
<accession>A0A832A449</accession>
<protein>
    <recommendedName>
        <fullName evidence="2">HD domain-containing protein</fullName>
    </recommendedName>
</protein>